<accession>A0A1B6C662</accession>
<feature type="transmembrane region" description="Helical" evidence="1">
    <location>
        <begin position="24"/>
        <end position="42"/>
    </location>
</feature>
<proteinExistence type="predicted"/>
<evidence type="ECO:0000313" key="2">
    <source>
        <dbReference type="EMBL" id="JAS08992.1"/>
    </source>
</evidence>
<keyword evidence="1" id="KW-0812">Transmembrane</keyword>
<keyword evidence="1" id="KW-1133">Transmembrane helix</keyword>
<name>A0A1B6C662_9HEMI</name>
<keyword evidence="1" id="KW-0472">Membrane</keyword>
<evidence type="ECO:0000256" key="1">
    <source>
        <dbReference type="SAM" id="Phobius"/>
    </source>
</evidence>
<organism evidence="2">
    <name type="scientific">Clastoptera arizonana</name>
    <name type="common">Arizona spittle bug</name>
    <dbReference type="NCBI Taxonomy" id="38151"/>
    <lineage>
        <taxon>Eukaryota</taxon>
        <taxon>Metazoa</taxon>
        <taxon>Ecdysozoa</taxon>
        <taxon>Arthropoda</taxon>
        <taxon>Hexapoda</taxon>
        <taxon>Insecta</taxon>
        <taxon>Pterygota</taxon>
        <taxon>Neoptera</taxon>
        <taxon>Paraneoptera</taxon>
        <taxon>Hemiptera</taxon>
        <taxon>Auchenorrhyncha</taxon>
        <taxon>Cercopoidea</taxon>
        <taxon>Clastopteridae</taxon>
        <taxon>Clastoptera</taxon>
    </lineage>
</organism>
<reference evidence="2" key="1">
    <citation type="submission" date="2015-12" db="EMBL/GenBank/DDBJ databases">
        <title>De novo transcriptome assembly of four potential Pierce s Disease insect vectors from Arizona vineyards.</title>
        <authorList>
            <person name="Tassone E.E."/>
        </authorList>
    </citation>
    <scope>NUCLEOTIDE SEQUENCE</scope>
</reference>
<dbReference type="EMBL" id="GEDC01028306">
    <property type="protein sequence ID" value="JAS08992.1"/>
    <property type="molecule type" value="Transcribed_RNA"/>
</dbReference>
<gene>
    <name evidence="2" type="ORF">g.13273</name>
</gene>
<sequence>MNNLVSFNNCPRTGFTLLSKSRSISSYFLYLGIINVYIYTHYHPNTFYKLINTILYATNKWERWAHTNHARRRAKDFRPCPQIKAVRREVNKERIKVVIVSDGERVH</sequence>
<dbReference type="AlphaFoldDB" id="A0A1B6C662"/>
<protein>
    <submittedName>
        <fullName evidence="2">Uncharacterized protein</fullName>
    </submittedName>
</protein>